<sequence length="140" mass="15234">MPRIHKLSLLVMALFIGLGMVACQSEGNPCRREGTSPPYLTALPTAVPQRTATPGPTPTPILVEIRGKKIAVDKVVEGPLCDDTWRGTVYVTCNVQVKAWEKRPDFLKGCNLTIEPGTMVYVAAHNDAAYYNGCSCHFGE</sequence>
<protein>
    <recommendedName>
        <fullName evidence="3">Lipoprotein</fullName>
    </recommendedName>
</protein>
<dbReference type="EMBL" id="JAUHMF010000001">
    <property type="protein sequence ID" value="MDT8898053.1"/>
    <property type="molecule type" value="Genomic_DNA"/>
</dbReference>
<evidence type="ECO:0000313" key="1">
    <source>
        <dbReference type="EMBL" id="MDT8898053.1"/>
    </source>
</evidence>
<gene>
    <name evidence="1" type="ORF">QYE77_07200</name>
</gene>
<comment type="caution">
    <text evidence="1">The sequence shown here is derived from an EMBL/GenBank/DDBJ whole genome shotgun (WGS) entry which is preliminary data.</text>
</comment>
<keyword evidence="2" id="KW-1185">Reference proteome</keyword>
<organism evidence="1 2">
    <name type="scientific">Thermanaerothrix solaris</name>
    <dbReference type="NCBI Taxonomy" id="3058434"/>
    <lineage>
        <taxon>Bacteria</taxon>
        <taxon>Bacillati</taxon>
        <taxon>Chloroflexota</taxon>
        <taxon>Anaerolineae</taxon>
        <taxon>Anaerolineales</taxon>
        <taxon>Anaerolineaceae</taxon>
        <taxon>Thermanaerothrix</taxon>
    </lineage>
</organism>
<proteinExistence type="predicted"/>
<reference evidence="1 2" key="1">
    <citation type="submission" date="2023-07" db="EMBL/GenBank/DDBJ databases">
        <title>Novel species of Thermanaerothrix with wide hydrolytic capabilities.</title>
        <authorList>
            <person name="Zayulina K.S."/>
            <person name="Podosokorskaya O.A."/>
            <person name="Elcheninov A.G."/>
        </authorList>
    </citation>
    <scope>NUCLEOTIDE SEQUENCE [LARGE SCALE GENOMIC DNA]</scope>
    <source>
        <strain evidence="1 2">4228-RoL</strain>
    </source>
</reference>
<dbReference type="PROSITE" id="PS51257">
    <property type="entry name" value="PROKAR_LIPOPROTEIN"/>
    <property type="match status" value="1"/>
</dbReference>
<accession>A0ABU3NPC9</accession>
<evidence type="ECO:0000313" key="2">
    <source>
        <dbReference type="Proteomes" id="UP001254165"/>
    </source>
</evidence>
<dbReference type="RefSeq" id="WP_315624700.1">
    <property type="nucleotide sequence ID" value="NZ_JAUHMF010000001.1"/>
</dbReference>
<dbReference type="Proteomes" id="UP001254165">
    <property type="component" value="Unassembled WGS sequence"/>
</dbReference>
<evidence type="ECO:0008006" key="3">
    <source>
        <dbReference type="Google" id="ProtNLM"/>
    </source>
</evidence>
<name>A0ABU3NPC9_9CHLR</name>